<accession>A0AAE0RUH9</accession>
<reference evidence="1" key="1">
    <citation type="journal article" date="2021" name="Genome Biol. Evol.">
        <title>A High-Quality Reference Genome for a Parasitic Bivalve with Doubly Uniparental Inheritance (Bivalvia: Unionida).</title>
        <authorList>
            <person name="Smith C.H."/>
        </authorList>
    </citation>
    <scope>NUCLEOTIDE SEQUENCE</scope>
    <source>
        <strain evidence="1">CHS0354</strain>
    </source>
</reference>
<keyword evidence="2" id="KW-1185">Reference proteome</keyword>
<reference evidence="1" key="2">
    <citation type="journal article" date="2021" name="Genome Biol. Evol.">
        <title>Developing a high-quality reference genome for a parasitic bivalve with doubly uniparental inheritance (Bivalvia: Unionida).</title>
        <authorList>
            <person name="Smith C.H."/>
        </authorList>
    </citation>
    <scope>NUCLEOTIDE SEQUENCE</scope>
    <source>
        <strain evidence="1">CHS0354</strain>
        <tissue evidence="1">Mantle</tissue>
    </source>
</reference>
<proteinExistence type="predicted"/>
<evidence type="ECO:0000313" key="1">
    <source>
        <dbReference type="EMBL" id="KAK3579550.1"/>
    </source>
</evidence>
<comment type="caution">
    <text evidence="1">The sequence shown here is derived from an EMBL/GenBank/DDBJ whole genome shotgun (WGS) entry which is preliminary data.</text>
</comment>
<organism evidence="1 2">
    <name type="scientific">Potamilus streckersoni</name>
    <dbReference type="NCBI Taxonomy" id="2493646"/>
    <lineage>
        <taxon>Eukaryota</taxon>
        <taxon>Metazoa</taxon>
        <taxon>Spiralia</taxon>
        <taxon>Lophotrochozoa</taxon>
        <taxon>Mollusca</taxon>
        <taxon>Bivalvia</taxon>
        <taxon>Autobranchia</taxon>
        <taxon>Heteroconchia</taxon>
        <taxon>Palaeoheterodonta</taxon>
        <taxon>Unionida</taxon>
        <taxon>Unionoidea</taxon>
        <taxon>Unionidae</taxon>
        <taxon>Ambleminae</taxon>
        <taxon>Lampsilini</taxon>
        <taxon>Potamilus</taxon>
    </lineage>
</organism>
<dbReference type="Proteomes" id="UP001195483">
    <property type="component" value="Unassembled WGS sequence"/>
</dbReference>
<name>A0AAE0RUH9_9BIVA</name>
<sequence>MYRCLHQVGGCILIEAISLASVRSFTTLHCIEKSQGSIRTVDPELLGPNEGFGHDYPHEFQNVLATEIDFSSRTVSNRVDPPGSLYSPPGGISPIRDPTQKDFRITGYVALPIIVPNGFNRIPEMGKGKGVTQSSFHQHLQSISLQSKTASRISIGIIHRVDPELPWPIKGISDDSPHEFQNGFGTKLAMEMSDQVLHIHFSAEHHYVVARMVKHFVLKEM</sequence>
<dbReference type="EMBL" id="JAEAOA010001694">
    <property type="protein sequence ID" value="KAK3579550.1"/>
    <property type="molecule type" value="Genomic_DNA"/>
</dbReference>
<protein>
    <submittedName>
        <fullName evidence="1">Uncharacterized protein</fullName>
    </submittedName>
</protein>
<evidence type="ECO:0000313" key="2">
    <source>
        <dbReference type="Proteomes" id="UP001195483"/>
    </source>
</evidence>
<reference evidence="1" key="3">
    <citation type="submission" date="2023-05" db="EMBL/GenBank/DDBJ databases">
        <authorList>
            <person name="Smith C.H."/>
        </authorList>
    </citation>
    <scope>NUCLEOTIDE SEQUENCE</scope>
    <source>
        <strain evidence="1">CHS0354</strain>
        <tissue evidence="1">Mantle</tissue>
    </source>
</reference>
<dbReference type="AlphaFoldDB" id="A0AAE0RUH9"/>
<gene>
    <name evidence="1" type="ORF">CHS0354_028388</name>
</gene>